<dbReference type="SMART" id="SM00980">
    <property type="entry name" value="THAP"/>
    <property type="match status" value="1"/>
</dbReference>
<name>A0A224YQ28_9ACAR</name>
<feature type="domain" description="THAP-type" evidence="6">
    <location>
        <begin position="60"/>
        <end position="140"/>
    </location>
</feature>
<keyword evidence="2 5" id="KW-0863">Zinc-finger</keyword>
<evidence type="ECO:0000256" key="2">
    <source>
        <dbReference type="ARBA" id="ARBA00022771"/>
    </source>
</evidence>
<dbReference type="GO" id="GO:0043565">
    <property type="term" value="F:sequence-specific DNA binding"/>
    <property type="evidence" value="ECO:0007669"/>
    <property type="project" value="InterPro"/>
</dbReference>
<dbReference type="Pfam" id="PF05485">
    <property type="entry name" value="THAP"/>
    <property type="match status" value="1"/>
</dbReference>
<dbReference type="AlphaFoldDB" id="A0A224YQ28"/>
<dbReference type="GO" id="GO:0008270">
    <property type="term" value="F:zinc ion binding"/>
    <property type="evidence" value="ECO:0007669"/>
    <property type="project" value="UniProtKB-KW"/>
</dbReference>
<dbReference type="SMART" id="SM00692">
    <property type="entry name" value="DM3"/>
    <property type="match status" value="1"/>
</dbReference>
<dbReference type="PROSITE" id="PS50950">
    <property type="entry name" value="ZF_THAP"/>
    <property type="match status" value="1"/>
</dbReference>
<evidence type="ECO:0000256" key="1">
    <source>
        <dbReference type="ARBA" id="ARBA00022723"/>
    </source>
</evidence>
<sequence>MCHRITFTTSRVINVGGHERALKWSRLLDSCDAKRKAGLLACVDCRRAKSRARILAAFRMPSTYCFVYGCPHTMKNTAGISYHLVPSRANRKKQWEEAVGHSLTHYARVCSAHFRPLDYMASSGDRKRRRLKITAVPSVFELDMKRKRRRRGKAVSPGLARTGERTVAPYRGAMMHYITPAEVGTKAEGDTFHDAPLDPMLGEPHEEHTYAYRWRAQRHASASTQTNLLASPEKRDFGIQTQLIMCHSKSTQCQCV</sequence>
<dbReference type="Gene3D" id="6.20.210.20">
    <property type="entry name" value="THAP domain"/>
    <property type="match status" value="1"/>
</dbReference>
<protein>
    <submittedName>
        <fullName evidence="7">Protein containing THAP domain</fullName>
    </submittedName>
</protein>
<evidence type="ECO:0000256" key="5">
    <source>
        <dbReference type="PROSITE-ProRule" id="PRU00309"/>
    </source>
</evidence>
<dbReference type="InterPro" id="IPR006612">
    <property type="entry name" value="THAP_Znf"/>
</dbReference>
<dbReference type="SUPFAM" id="SSF57716">
    <property type="entry name" value="Glucocorticoid receptor-like (DNA-binding domain)"/>
    <property type="match status" value="1"/>
</dbReference>
<dbReference type="InterPro" id="IPR026516">
    <property type="entry name" value="THAP1/10"/>
</dbReference>
<organism evidence="7">
    <name type="scientific">Rhipicephalus zambeziensis</name>
    <dbReference type="NCBI Taxonomy" id="60191"/>
    <lineage>
        <taxon>Eukaryota</taxon>
        <taxon>Metazoa</taxon>
        <taxon>Ecdysozoa</taxon>
        <taxon>Arthropoda</taxon>
        <taxon>Chelicerata</taxon>
        <taxon>Arachnida</taxon>
        <taxon>Acari</taxon>
        <taxon>Parasitiformes</taxon>
        <taxon>Ixodida</taxon>
        <taxon>Ixodoidea</taxon>
        <taxon>Ixodidae</taxon>
        <taxon>Rhipicephalinae</taxon>
        <taxon>Rhipicephalus</taxon>
        <taxon>Rhipicephalus</taxon>
    </lineage>
</organism>
<reference evidence="7" key="1">
    <citation type="journal article" date="2017" name="Parasit. Vectors">
        <title>Sialotranscriptomics of Rhipicephalus zambeziensis reveals intricate expression profiles of secretory proteins and suggests tight temporal transcriptional regulation during blood-feeding.</title>
        <authorList>
            <person name="de Castro M.H."/>
            <person name="de Klerk D."/>
            <person name="Pienaar R."/>
            <person name="Rees D.J.G."/>
            <person name="Mans B.J."/>
        </authorList>
    </citation>
    <scope>NUCLEOTIDE SEQUENCE</scope>
    <source>
        <tissue evidence="7">Salivary glands</tissue>
    </source>
</reference>
<keyword evidence="1" id="KW-0479">Metal-binding</keyword>
<dbReference type="InterPro" id="IPR038441">
    <property type="entry name" value="THAP_Znf_sf"/>
</dbReference>
<proteinExistence type="predicted"/>
<accession>A0A224YQ28</accession>
<evidence type="ECO:0000256" key="4">
    <source>
        <dbReference type="ARBA" id="ARBA00023125"/>
    </source>
</evidence>
<dbReference type="EMBL" id="GFPF01008552">
    <property type="protein sequence ID" value="MAA19698.1"/>
    <property type="molecule type" value="Transcribed_RNA"/>
</dbReference>
<keyword evidence="4 5" id="KW-0238">DNA-binding</keyword>
<evidence type="ECO:0000259" key="6">
    <source>
        <dbReference type="PROSITE" id="PS50950"/>
    </source>
</evidence>
<keyword evidence="3" id="KW-0862">Zinc</keyword>
<dbReference type="PANTHER" id="PTHR46600:SF11">
    <property type="entry name" value="THAP DOMAIN-CONTAINING PROTEIN 10"/>
    <property type="match status" value="1"/>
</dbReference>
<dbReference type="PANTHER" id="PTHR46600">
    <property type="entry name" value="THAP DOMAIN-CONTAINING"/>
    <property type="match status" value="1"/>
</dbReference>
<evidence type="ECO:0000313" key="7">
    <source>
        <dbReference type="EMBL" id="MAA19698.1"/>
    </source>
</evidence>
<evidence type="ECO:0000256" key="3">
    <source>
        <dbReference type="ARBA" id="ARBA00022833"/>
    </source>
</evidence>